<proteinExistence type="predicted"/>
<dbReference type="EMBL" id="BAAACX010000018">
    <property type="protein sequence ID" value="GAA0404872.1"/>
    <property type="molecule type" value="Genomic_DNA"/>
</dbReference>
<comment type="caution">
    <text evidence="1">The sequence shown here is derived from an EMBL/GenBank/DDBJ whole genome shotgun (WGS) entry which is preliminary data.</text>
</comment>
<evidence type="ECO:0000313" key="1">
    <source>
        <dbReference type="EMBL" id="GAA0404872.1"/>
    </source>
</evidence>
<name>A0ABN0YPZ7_9BACL</name>
<gene>
    <name evidence="1" type="ORF">GCM10008933_39000</name>
</gene>
<protein>
    <submittedName>
        <fullName evidence="1">Uncharacterized protein</fullName>
    </submittedName>
</protein>
<dbReference type="Proteomes" id="UP001500340">
    <property type="component" value="Unassembled WGS sequence"/>
</dbReference>
<evidence type="ECO:0000313" key="2">
    <source>
        <dbReference type="Proteomes" id="UP001500340"/>
    </source>
</evidence>
<organism evidence="1 2">
    <name type="scientific">Paenibacillus motobuensis</name>
    <dbReference type="NCBI Taxonomy" id="295324"/>
    <lineage>
        <taxon>Bacteria</taxon>
        <taxon>Bacillati</taxon>
        <taxon>Bacillota</taxon>
        <taxon>Bacilli</taxon>
        <taxon>Bacillales</taxon>
        <taxon>Paenibacillaceae</taxon>
        <taxon>Paenibacillus</taxon>
    </lineage>
</organism>
<reference evidence="1 2" key="1">
    <citation type="journal article" date="2019" name="Int. J. Syst. Evol. Microbiol.">
        <title>The Global Catalogue of Microorganisms (GCM) 10K type strain sequencing project: providing services to taxonomists for standard genome sequencing and annotation.</title>
        <authorList>
            <consortium name="The Broad Institute Genomics Platform"/>
            <consortium name="The Broad Institute Genome Sequencing Center for Infectious Disease"/>
            <person name="Wu L."/>
            <person name="Ma J."/>
        </authorList>
    </citation>
    <scope>NUCLEOTIDE SEQUENCE [LARGE SCALE GENOMIC DNA]</scope>
    <source>
        <strain evidence="1 2">JCM 12774</strain>
    </source>
</reference>
<keyword evidence="2" id="KW-1185">Reference proteome</keyword>
<sequence length="73" mass="8516">MIIPVNTDVYKAENVTENLWKKIDQGIPIMAFRQLEFQHHNGNDNGQYPVTEGFHPICFHQDPSFPMRVLFSL</sequence>
<accession>A0ABN0YPZ7</accession>